<feature type="region of interest" description="Disordered" evidence="1">
    <location>
        <begin position="368"/>
        <end position="412"/>
    </location>
</feature>
<proteinExistence type="predicted"/>
<dbReference type="InterPro" id="IPR003615">
    <property type="entry name" value="HNH_nuc"/>
</dbReference>
<feature type="region of interest" description="Disordered" evidence="1">
    <location>
        <begin position="559"/>
        <end position="589"/>
    </location>
</feature>
<sequence>MCPNTEIPNFGWLDPSSQCTRHCPRGSVHLRQDPLPCVSHATYCRYFRHLLPFSSLFFLFFEFRLQSFNFHFHPRQTTRTKIEHPTHLPSSMSGVPPPLSNRQVEDLKAKLHSFLERTHPEFKPTFRDTQNLTRYFLSNVRRNMGSHGDNEYLGDEGEVDLTERFALVDQIRKKILSDPDVAQNDDQLKDMARKEVWAHLMVLDLPRLREFASALPIPNVMDHLSLLFKGMNNLVWYLRGPIQEWEKVKTGVTSRSNAARVGTAERDLCVCPFTRSINPEKCHIVPFWTLNRPRCYEALIAATVVFGKERSRMLRAKLVDRETNIVDTSANTISLNRALHKFWDHGLFGLEPVCLLYEKDKTAAAIAKGEAKEESAAPDPSTSSKLDEKRSREAMEDTPSKRAKGKGKEKEQLEDFELKEAVEPKRRSVGIRIRFHWLRKTIAVTPDTIPRNMAELRTRWSSWDPNVTVHDVDGRPLDDGHIVDVYDTDDAKAPDFDILQLQFDIFRMQALSGRADPMIYAPDYYYDEDGQTILAPPPGKMEALEAHEAREAHEVLEFRSESPVGSGQVNSSGQGAENTTKTAKKSSFRSKLGTWGKKLKKALESRSSPKSALLVFTSMEKVAQVRKCLWPYVLEKDIPEQMTLD</sequence>
<feature type="domain" description="HNH nuclease" evidence="2">
    <location>
        <begin position="271"/>
        <end position="350"/>
    </location>
</feature>
<feature type="compositionally biased region" description="Low complexity" evidence="1">
    <location>
        <begin position="562"/>
        <end position="575"/>
    </location>
</feature>
<name>A0A4U6XVS3_9PEZI</name>
<organism evidence="3 4">
    <name type="scientific">Colletotrichum tanaceti</name>
    <dbReference type="NCBI Taxonomy" id="1306861"/>
    <lineage>
        <taxon>Eukaryota</taxon>
        <taxon>Fungi</taxon>
        <taxon>Dikarya</taxon>
        <taxon>Ascomycota</taxon>
        <taxon>Pezizomycotina</taxon>
        <taxon>Sordariomycetes</taxon>
        <taxon>Hypocreomycetidae</taxon>
        <taxon>Glomerellales</taxon>
        <taxon>Glomerellaceae</taxon>
        <taxon>Colletotrichum</taxon>
        <taxon>Colletotrichum destructivum species complex</taxon>
    </lineage>
</organism>
<protein>
    <recommendedName>
        <fullName evidence="2">HNH nuclease domain-containing protein</fullName>
    </recommendedName>
</protein>
<evidence type="ECO:0000259" key="2">
    <source>
        <dbReference type="Pfam" id="PF13391"/>
    </source>
</evidence>
<evidence type="ECO:0000256" key="1">
    <source>
        <dbReference type="SAM" id="MobiDB-lite"/>
    </source>
</evidence>
<dbReference type="Pfam" id="PF13391">
    <property type="entry name" value="HNH_2"/>
    <property type="match status" value="1"/>
</dbReference>
<dbReference type="AlphaFoldDB" id="A0A4U6XVS3"/>
<reference evidence="3 4" key="1">
    <citation type="journal article" date="2019" name="PLoS ONE">
        <title>Comparative genome analysis indicates high evolutionary potential of pathogenicity genes in Colletotrichum tanaceti.</title>
        <authorList>
            <person name="Lelwala R.V."/>
            <person name="Korhonen P.K."/>
            <person name="Young N.D."/>
            <person name="Scott J.B."/>
            <person name="Ades P.A."/>
            <person name="Gasser R.B."/>
            <person name="Taylor P.W.J."/>
        </authorList>
    </citation>
    <scope>NUCLEOTIDE SEQUENCE [LARGE SCALE GENOMIC DNA]</scope>
    <source>
        <strain evidence="3">BRIP57314</strain>
    </source>
</reference>
<comment type="caution">
    <text evidence="3">The sequence shown here is derived from an EMBL/GenBank/DDBJ whole genome shotgun (WGS) entry which is preliminary data.</text>
</comment>
<gene>
    <name evidence="3" type="ORF">CTA1_3134</name>
</gene>
<dbReference type="Proteomes" id="UP000310108">
    <property type="component" value="Unassembled WGS sequence"/>
</dbReference>
<feature type="compositionally biased region" description="Basic and acidic residues" evidence="1">
    <location>
        <begin position="385"/>
        <end position="412"/>
    </location>
</feature>
<evidence type="ECO:0000313" key="3">
    <source>
        <dbReference type="EMBL" id="TKW60058.1"/>
    </source>
</evidence>
<dbReference type="EMBL" id="PJEX01000002">
    <property type="protein sequence ID" value="TKW60058.1"/>
    <property type="molecule type" value="Genomic_DNA"/>
</dbReference>
<feature type="region of interest" description="Disordered" evidence="1">
    <location>
        <begin position="80"/>
        <end position="100"/>
    </location>
</feature>
<keyword evidence="4" id="KW-1185">Reference proteome</keyword>
<accession>A0A4U6XVS3</accession>
<evidence type="ECO:0000313" key="4">
    <source>
        <dbReference type="Proteomes" id="UP000310108"/>
    </source>
</evidence>
<dbReference type="STRING" id="1306861.A0A4U6XVS3"/>